<dbReference type="Pfam" id="PF19054">
    <property type="entry name" value="DUF5753"/>
    <property type="match status" value="1"/>
</dbReference>
<comment type="caution">
    <text evidence="2">The sequence shown here is derived from an EMBL/GenBank/DDBJ whole genome shotgun (WGS) entry which is preliminary data.</text>
</comment>
<feature type="domain" description="DUF5753" evidence="1">
    <location>
        <begin position="78"/>
        <end position="254"/>
    </location>
</feature>
<organism evidence="2 3">
    <name type="scientific">Herbihabitans rhizosphaerae</name>
    <dbReference type="NCBI Taxonomy" id="1872711"/>
    <lineage>
        <taxon>Bacteria</taxon>
        <taxon>Bacillati</taxon>
        <taxon>Actinomycetota</taxon>
        <taxon>Actinomycetes</taxon>
        <taxon>Pseudonocardiales</taxon>
        <taxon>Pseudonocardiaceae</taxon>
        <taxon>Herbihabitans</taxon>
    </lineage>
</organism>
<dbReference type="InterPro" id="IPR001387">
    <property type="entry name" value="Cro/C1-type_HTH"/>
</dbReference>
<sequence>MRKANMTAKQTANVLGWSDSKLSRMINGSRGASGEDVSALLAILLVTGKERRRLMSLCKEQDKPGLLQQFGNRLPRQLRTLIDHEDKAVKVGDFQGLVIPGLLQTQEYARALLEEAGRVPEEEIGDRVAARLARQSRLGGRDAPEFQFFVHEFVLRLPVGGQVIMSDQLHHLLRASVRRNVSLRVVPAAVGAHAGTGGSFKLMEFADFRPVVYLESETSCLFLEEPQEAAAYQEILAALDETALSERESREVIATLATELYADREDHDDSA</sequence>
<evidence type="ECO:0000313" key="3">
    <source>
        <dbReference type="Proteomes" id="UP000294257"/>
    </source>
</evidence>
<dbReference type="Proteomes" id="UP000294257">
    <property type="component" value="Unassembled WGS sequence"/>
</dbReference>
<evidence type="ECO:0000259" key="1">
    <source>
        <dbReference type="Pfam" id="PF19054"/>
    </source>
</evidence>
<dbReference type="AlphaFoldDB" id="A0A4Q7KHE2"/>
<dbReference type="EMBL" id="SGWQ01000009">
    <property type="protein sequence ID" value="RZS34311.1"/>
    <property type="molecule type" value="Genomic_DNA"/>
</dbReference>
<reference evidence="2 3" key="1">
    <citation type="submission" date="2019-02" db="EMBL/GenBank/DDBJ databases">
        <title>Genomic Encyclopedia of Type Strains, Phase IV (KMG-IV): sequencing the most valuable type-strain genomes for metagenomic binning, comparative biology and taxonomic classification.</title>
        <authorList>
            <person name="Goeker M."/>
        </authorList>
    </citation>
    <scope>NUCLEOTIDE SEQUENCE [LARGE SCALE GENOMIC DNA]</scope>
    <source>
        <strain evidence="2 3">DSM 101727</strain>
    </source>
</reference>
<proteinExistence type="predicted"/>
<keyword evidence="3" id="KW-1185">Reference proteome</keyword>
<gene>
    <name evidence="2" type="ORF">EV193_10998</name>
</gene>
<evidence type="ECO:0000313" key="2">
    <source>
        <dbReference type="EMBL" id="RZS34311.1"/>
    </source>
</evidence>
<dbReference type="InterPro" id="IPR043917">
    <property type="entry name" value="DUF5753"/>
</dbReference>
<dbReference type="CDD" id="cd00093">
    <property type="entry name" value="HTH_XRE"/>
    <property type="match status" value="1"/>
</dbReference>
<protein>
    <submittedName>
        <fullName evidence="2">Helix-turn-helix protein</fullName>
    </submittedName>
</protein>
<name>A0A4Q7KHE2_9PSEU</name>
<dbReference type="Pfam" id="PF13560">
    <property type="entry name" value="HTH_31"/>
    <property type="match status" value="1"/>
</dbReference>
<accession>A0A4Q7KHE2</accession>